<dbReference type="OrthoDB" id="6119954at2759"/>
<comment type="similarity">
    <text evidence="1 2">Belongs to the peptidase M20A family.</text>
</comment>
<dbReference type="SUPFAM" id="SSF53187">
    <property type="entry name" value="Zn-dependent exopeptidases"/>
    <property type="match status" value="1"/>
</dbReference>
<keyword evidence="5" id="KW-1185">Reference proteome</keyword>
<dbReference type="InterPro" id="IPR036264">
    <property type="entry name" value="Bact_exopeptidase_dim_dom"/>
</dbReference>
<dbReference type="Proteomes" id="UP000827284">
    <property type="component" value="Unassembled WGS sequence"/>
</dbReference>
<name>A0A9P3LUI2_9FUNG</name>
<dbReference type="PANTHER" id="PTHR30575">
    <property type="entry name" value="PEPTIDASE M20"/>
    <property type="match status" value="1"/>
</dbReference>
<dbReference type="AlphaFoldDB" id="A0A9P3LUI2"/>
<accession>A0A9P3LUI2</accession>
<evidence type="ECO:0000256" key="2">
    <source>
        <dbReference type="PIRNR" id="PIRNR037226"/>
    </source>
</evidence>
<dbReference type="Pfam" id="PF07687">
    <property type="entry name" value="M20_dimer"/>
    <property type="match status" value="1"/>
</dbReference>
<sequence length="415" mass="44555">MSLPAHRNLSPHTACIYGAIDAVSEELRSLSLKIHEHPELGLSEVKAHASLTEYLVLKGFQVEQSASELKTAFVAHAGNAQSQTVIGICSEYDALPGIGHACGHNLIAVAGVATAIGLKAVIDQFGLPARVKLFGTPSEEHDAGKVTMFDSGDFQGVDVCMMLHGANADVLYTPFLALNTVVVEFFGKASHASVSPWEGINALDAAVISYANIGLMRQQMKPDQRVHGIIQNGGQAANIIPAYTKSVYTVRAPKFAQMEELMARTQRIFEAAAESTGCTSKIEWGVRIHGKYMKDILTNGPLAERFELAMSDLGLKYASKEEQRSKLSGSTDMGNLTYEMPGIHPMFNIMNLEGVDDHSAGLHSVEFAAAAARPVGHAATLRAAKALALTGLECILDPVFLKRVKDSFAEQVRAP</sequence>
<dbReference type="InterPro" id="IPR017144">
    <property type="entry name" value="Xaa-Arg_dipeptidase"/>
</dbReference>
<dbReference type="EMBL" id="BQFW01000004">
    <property type="protein sequence ID" value="GJJ70690.1"/>
    <property type="molecule type" value="Genomic_DNA"/>
</dbReference>
<dbReference type="FunFam" id="3.30.70.360:FF:000004">
    <property type="entry name" value="Peptidase M20 domain-containing protein 2"/>
    <property type="match status" value="1"/>
</dbReference>
<protein>
    <recommendedName>
        <fullName evidence="2">Peptidase M20 domain-containing protein 2</fullName>
    </recommendedName>
</protein>
<evidence type="ECO:0000259" key="3">
    <source>
        <dbReference type="Pfam" id="PF07687"/>
    </source>
</evidence>
<evidence type="ECO:0000256" key="1">
    <source>
        <dbReference type="ARBA" id="ARBA00006247"/>
    </source>
</evidence>
<dbReference type="Gene3D" id="3.40.630.10">
    <property type="entry name" value="Zn peptidases"/>
    <property type="match status" value="1"/>
</dbReference>
<evidence type="ECO:0000313" key="5">
    <source>
        <dbReference type="Proteomes" id="UP000827284"/>
    </source>
</evidence>
<dbReference type="PIRSF" id="PIRSF037226">
    <property type="entry name" value="Amidohydrolase_ACY1L2_prd"/>
    <property type="match status" value="1"/>
</dbReference>
<dbReference type="InterPro" id="IPR017439">
    <property type="entry name" value="Amidohydrolase"/>
</dbReference>
<reference evidence="4" key="1">
    <citation type="submission" date="2021-11" db="EMBL/GenBank/DDBJ databases">
        <authorList>
            <person name="Herlambang A."/>
            <person name="Guo Y."/>
            <person name="Takashima Y."/>
            <person name="Nishizawa T."/>
        </authorList>
    </citation>
    <scope>NUCLEOTIDE SEQUENCE</scope>
    <source>
        <strain evidence="4">E1425</strain>
    </source>
</reference>
<dbReference type="InterPro" id="IPR052030">
    <property type="entry name" value="Peptidase_M20/M20A_hydrolases"/>
</dbReference>
<dbReference type="InterPro" id="IPR011650">
    <property type="entry name" value="Peptidase_M20_dimer"/>
</dbReference>
<reference evidence="4" key="2">
    <citation type="journal article" date="2022" name="Microbiol. Resour. Announc.">
        <title>Whole-Genome Sequence of Entomortierella parvispora E1425, a Mucoromycotan Fungus Associated with Burkholderiaceae-Related Endosymbiotic Bacteria.</title>
        <authorList>
            <person name="Herlambang A."/>
            <person name="Guo Y."/>
            <person name="Takashima Y."/>
            <person name="Narisawa K."/>
            <person name="Ohta H."/>
            <person name="Nishizawa T."/>
        </authorList>
    </citation>
    <scope>NUCLEOTIDE SEQUENCE</scope>
    <source>
        <strain evidence="4">E1425</strain>
    </source>
</reference>
<comment type="caution">
    <text evidence="4">The sequence shown here is derived from an EMBL/GenBank/DDBJ whole genome shotgun (WGS) entry which is preliminary data.</text>
</comment>
<feature type="domain" description="Peptidase M20 dimerisation" evidence="3">
    <location>
        <begin position="180"/>
        <end position="274"/>
    </location>
</feature>
<dbReference type="NCBIfam" id="TIGR01891">
    <property type="entry name" value="amidohydrolases"/>
    <property type="match status" value="1"/>
</dbReference>
<organism evidence="4 5">
    <name type="scientific">Entomortierella parvispora</name>
    <dbReference type="NCBI Taxonomy" id="205924"/>
    <lineage>
        <taxon>Eukaryota</taxon>
        <taxon>Fungi</taxon>
        <taxon>Fungi incertae sedis</taxon>
        <taxon>Mucoromycota</taxon>
        <taxon>Mortierellomycotina</taxon>
        <taxon>Mortierellomycetes</taxon>
        <taxon>Mortierellales</taxon>
        <taxon>Mortierellaceae</taxon>
        <taxon>Entomortierella</taxon>
    </lineage>
</organism>
<dbReference type="Gene3D" id="3.30.70.360">
    <property type="match status" value="1"/>
</dbReference>
<dbReference type="CDD" id="cd05672">
    <property type="entry name" value="M20_ACY1L2-like"/>
    <property type="match status" value="1"/>
</dbReference>
<gene>
    <name evidence="4" type="ORF">EMPS_03040</name>
</gene>
<evidence type="ECO:0000313" key="4">
    <source>
        <dbReference type="EMBL" id="GJJ70690.1"/>
    </source>
</evidence>
<dbReference type="InterPro" id="IPR002933">
    <property type="entry name" value="Peptidase_M20"/>
</dbReference>
<dbReference type="GO" id="GO:0016805">
    <property type="term" value="F:dipeptidase activity"/>
    <property type="evidence" value="ECO:0007669"/>
    <property type="project" value="InterPro"/>
</dbReference>
<dbReference type="Pfam" id="PF01546">
    <property type="entry name" value="Peptidase_M20"/>
    <property type="match status" value="1"/>
</dbReference>
<dbReference type="PANTHER" id="PTHR30575:SF0">
    <property type="entry name" value="XAA-ARG DIPEPTIDASE"/>
    <property type="match status" value="1"/>
</dbReference>
<proteinExistence type="inferred from homology"/>
<dbReference type="SUPFAM" id="SSF55031">
    <property type="entry name" value="Bacterial exopeptidase dimerisation domain"/>
    <property type="match status" value="1"/>
</dbReference>